<keyword evidence="2" id="KW-1185">Reference proteome</keyword>
<accession>A0AAD6S3E4</accession>
<dbReference type="Proteomes" id="UP001218188">
    <property type="component" value="Unassembled WGS sequence"/>
</dbReference>
<comment type="caution">
    <text evidence="1">The sequence shown here is derived from an EMBL/GenBank/DDBJ whole genome shotgun (WGS) entry which is preliminary data.</text>
</comment>
<proteinExistence type="predicted"/>
<dbReference type="Gene3D" id="3.80.10.10">
    <property type="entry name" value="Ribonuclease Inhibitor"/>
    <property type="match status" value="1"/>
</dbReference>
<evidence type="ECO:0008006" key="3">
    <source>
        <dbReference type="Google" id="ProtNLM"/>
    </source>
</evidence>
<sequence length="478" mass="54132">MAQLPQALGMPPQYGFSQTGNYCPICRLPHELLGHIFRLAQRHQLGEDEDDDPDDPPAKTQPVEVVVSHVNVYFRDIALTTRTLWRHINLGQNDSVEKLRMYLARSGPRVPLHFRLDLTRGIAALTEKLDLVFEQLDRWQRFTIHSKIETSDIPVVSRLYDASAPLLEQLGLCIDDVDSENLKSVRRADSEQILTQGCPRLTVLRLRGLSMHFFRPPITNITTLYLEQTRGLFIGYEGFKDLLIAAPALAHLSIFDTIIDEGTDTWPTDSVSCIPVPNLISLRLSIPGTLQHIFSDILISISAPRLEYLVLRDVGETHLDKFWQLPDVAQKFPALHSLTFLEFDIRQTDRLIMICGALPGITEFTCVSTTSYAPTLLLIMAGKSPTSVTNPWPKLCTLNITLDIEDLGIAKAAVERRLGSGHPLKTLRVSRDVFEYADEEDEETLQWLERNLVIEPFLAIERWPPGSDYDPDDTWFTN</sequence>
<organism evidence="1 2">
    <name type="scientific">Mycena alexandri</name>
    <dbReference type="NCBI Taxonomy" id="1745969"/>
    <lineage>
        <taxon>Eukaryota</taxon>
        <taxon>Fungi</taxon>
        <taxon>Dikarya</taxon>
        <taxon>Basidiomycota</taxon>
        <taxon>Agaricomycotina</taxon>
        <taxon>Agaricomycetes</taxon>
        <taxon>Agaricomycetidae</taxon>
        <taxon>Agaricales</taxon>
        <taxon>Marasmiineae</taxon>
        <taxon>Mycenaceae</taxon>
        <taxon>Mycena</taxon>
    </lineage>
</organism>
<gene>
    <name evidence="1" type="ORF">C8F04DRAFT_327454</name>
</gene>
<dbReference type="InterPro" id="IPR032675">
    <property type="entry name" value="LRR_dom_sf"/>
</dbReference>
<protein>
    <recommendedName>
        <fullName evidence="3">F-box domain-containing protein</fullName>
    </recommendedName>
</protein>
<dbReference type="EMBL" id="JARJCM010000283">
    <property type="protein sequence ID" value="KAJ7019788.1"/>
    <property type="molecule type" value="Genomic_DNA"/>
</dbReference>
<evidence type="ECO:0000313" key="1">
    <source>
        <dbReference type="EMBL" id="KAJ7019788.1"/>
    </source>
</evidence>
<evidence type="ECO:0000313" key="2">
    <source>
        <dbReference type="Proteomes" id="UP001218188"/>
    </source>
</evidence>
<name>A0AAD6S3E4_9AGAR</name>
<reference evidence="1" key="1">
    <citation type="submission" date="2023-03" db="EMBL/GenBank/DDBJ databases">
        <title>Massive genome expansion in bonnet fungi (Mycena s.s.) driven by repeated elements and novel gene families across ecological guilds.</title>
        <authorList>
            <consortium name="Lawrence Berkeley National Laboratory"/>
            <person name="Harder C.B."/>
            <person name="Miyauchi S."/>
            <person name="Viragh M."/>
            <person name="Kuo A."/>
            <person name="Thoen E."/>
            <person name="Andreopoulos B."/>
            <person name="Lu D."/>
            <person name="Skrede I."/>
            <person name="Drula E."/>
            <person name="Henrissat B."/>
            <person name="Morin E."/>
            <person name="Kohler A."/>
            <person name="Barry K."/>
            <person name="LaButti K."/>
            <person name="Morin E."/>
            <person name="Salamov A."/>
            <person name="Lipzen A."/>
            <person name="Mereny Z."/>
            <person name="Hegedus B."/>
            <person name="Baldrian P."/>
            <person name="Stursova M."/>
            <person name="Weitz H."/>
            <person name="Taylor A."/>
            <person name="Grigoriev I.V."/>
            <person name="Nagy L.G."/>
            <person name="Martin F."/>
            <person name="Kauserud H."/>
        </authorList>
    </citation>
    <scope>NUCLEOTIDE SEQUENCE</scope>
    <source>
        <strain evidence="1">CBHHK200</strain>
    </source>
</reference>
<dbReference type="AlphaFoldDB" id="A0AAD6S3E4"/>
<dbReference type="SUPFAM" id="SSF52047">
    <property type="entry name" value="RNI-like"/>
    <property type="match status" value="1"/>
</dbReference>